<comment type="similarity">
    <text evidence="2">Belongs to the ROK (NagC/XylR) family.</text>
</comment>
<accession>A0A1S7FXP1</accession>
<dbReference type="InterPro" id="IPR043129">
    <property type="entry name" value="ATPase_NBD"/>
</dbReference>
<evidence type="ECO:0000256" key="3">
    <source>
        <dbReference type="ARBA" id="ARBA00022629"/>
    </source>
</evidence>
<keyword evidence="5" id="KW-1185">Reference proteome</keyword>
<dbReference type="PANTHER" id="PTHR18964">
    <property type="entry name" value="ROK (REPRESSOR, ORF, KINASE) FAMILY"/>
    <property type="match status" value="1"/>
</dbReference>
<protein>
    <recommendedName>
        <fullName evidence="6">ROK family transcriptional regulator</fullName>
    </recommendedName>
</protein>
<dbReference type="Pfam" id="PF00480">
    <property type="entry name" value="ROK"/>
    <property type="match status" value="1"/>
</dbReference>
<sequence>MENKHVVKEANLNKVRAVLFKYGSATKAKLASESDISTVTVNGLVKELVEAGEFIGGELIHPKIGRPSVHYHFNYDFEHYLLISIQETAGKLHIVAQVVNMQGNVKITRDVLMEVVDISRVIDVVTEVLDQKIAISNIAISIPGKKIGSQIAVSWRDELNGWDLETEIGERFGIPVHVENDANLATVGYCREMDVPNRDYVVGIYYLPMSMPGASLFYNNHLFRGQEGLAGEIRYLPQFIGQGLPNSFEESARNLIDIICIYNSLLAPHTFVIHMEGLSKSDLETLILENGILEQQPNKPNIYCGDSFDKDVMAGLQWLAMSNVAFIDLK</sequence>
<proteinExistence type="inferred from homology"/>
<dbReference type="Gene3D" id="3.30.420.40">
    <property type="match status" value="2"/>
</dbReference>
<comment type="function">
    <text evidence="1">Transcriptional repressor of xylose-utilizing enzymes.</text>
</comment>
<dbReference type="InterPro" id="IPR036390">
    <property type="entry name" value="WH_DNA-bd_sf"/>
</dbReference>
<evidence type="ECO:0000313" key="4">
    <source>
        <dbReference type="EMBL" id="AQY52191.1"/>
    </source>
</evidence>
<evidence type="ECO:0000256" key="1">
    <source>
        <dbReference type="ARBA" id="ARBA00002486"/>
    </source>
</evidence>
<evidence type="ECO:0000256" key="2">
    <source>
        <dbReference type="ARBA" id="ARBA00006479"/>
    </source>
</evidence>
<dbReference type="RefSeq" id="WP_036060703.1">
    <property type="nucleotide sequence ID" value="NZ_CP011102.1"/>
</dbReference>
<keyword evidence="3" id="KW-0119">Carbohydrate metabolism</keyword>
<reference evidence="5" key="1">
    <citation type="submission" date="2015-03" db="EMBL/GenBank/DDBJ databases">
        <authorList>
            <person name="Ferrari E."/>
            <person name="Walter M.C."/>
            <person name="Huptas C."/>
            <person name="Scherer S."/>
            <person name="Mueller-Herbst S."/>
        </authorList>
    </citation>
    <scope>NUCLEOTIDE SEQUENCE [LARGE SCALE GENOMIC DNA]</scope>
    <source>
        <strain evidence="5">LWP01</strain>
    </source>
</reference>
<keyword evidence="3" id="KW-0859">Xylose metabolism</keyword>
<dbReference type="Gene3D" id="1.10.10.10">
    <property type="entry name" value="Winged helix-like DNA-binding domain superfamily/Winged helix DNA-binding domain"/>
    <property type="match status" value="1"/>
</dbReference>
<dbReference type="GO" id="GO:0042732">
    <property type="term" value="P:D-xylose metabolic process"/>
    <property type="evidence" value="ECO:0007669"/>
    <property type="project" value="UniProtKB-KW"/>
</dbReference>
<dbReference type="EMBL" id="CP011102">
    <property type="protein sequence ID" value="AQY52191.1"/>
    <property type="molecule type" value="Genomic_DNA"/>
</dbReference>
<dbReference type="SUPFAM" id="SSF53067">
    <property type="entry name" value="Actin-like ATPase domain"/>
    <property type="match status" value="1"/>
</dbReference>
<dbReference type="AlphaFoldDB" id="A0A1S7FXP1"/>
<organism evidence="4 5">
    <name type="scientific">Listeria weihenstephanensis</name>
    <dbReference type="NCBI Taxonomy" id="1006155"/>
    <lineage>
        <taxon>Bacteria</taxon>
        <taxon>Bacillati</taxon>
        <taxon>Bacillota</taxon>
        <taxon>Bacilli</taxon>
        <taxon>Bacillales</taxon>
        <taxon>Listeriaceae</taxon>
        <taxon>Listeria</taxon>
    </lineage>
</organism>
<dbReference type="Proteomes" id="UP000223060">
    <property type="component" value="Chromosome"/>
</dbReference>
<dbReference type="InterPro" id="IPR036388">
    <property type="entry name" value="WH-like_DNA-bd_sf"/>
</dbReference>
<dbReference type="SUPFAM" id="SSF46785">
    <property type="entry name" value="Winged helix' DNA-binding domain"/>
    <property type="match status" value="1"/>
</dbReference>
<dbReference type="KEGG" id="lwi:UE46_14950"/>
<name>A0A1S7FXP1_9LIST</name>
<gene>
    <name evidence="4" type="ORF">UE46_14950</name>
</gene>
<evidence type="ECO:0000313" key="5">
    <source>
        <dbReference type="Proteomes" id="UP000223060"/>
    </source>
</evidence>
<evidence type="ECO:0008006" key="6">
    <source>
        <dbReference type="Google" id="ProtNLM"/>
    </source>
</evidence>
<dbReference type="PANTHER" id="PTHR18964:SF149">
    <property type="entry name" value="BIFUNCTIONAL UDP-N-ACETYLGLUCOSAMINE 2-EPIMERASE_N-ACETYLMANNOSAMINE KINASE"/>
    <property type="match status" value="1"/>
</dbReference>
<dbReference type="InterPro" id="IPR000600">
    <property type="entry name" value="ROK"/>
</dbReference>